<protein>
    <submittedName>
        <fullName evidence="3">Uncharacterized protein</fullName>
    </submittedName>
</protein>
<feature type="compositionally biased region" description="Basic and acidic residues" evidence="1">
    <location>
        <begin position="624"/>
        <end position="634"/>
    </location>
</feature>
<keyword evidence="2" id="KW-0472">Membrane</keyword>
<feature type="compositionally biased region" description="Basic and acidic residues" evidence="1">
    <location>
        <begin position="428"/>
        <end position="438"/>
    </location>
</feature>
<sequence>MKPELLVSPSSLSESEAGMIEVSGGRLWLRDVDVVLSDSPSLIFIRMVGGQLTMETCSLTGLSPSPTSNELAMNAGLCLWESGVLKLLNSRTSIKQTDLTHLSQGAINVKGGNLKIEGGIFHNNNPHSSSFPSLRHNILCSEGGEIEIGSLSGGDGKADHPHLWLSSSDCLVSGEDVNVDAPFFIPTLSSSSTSKLNKKEKAIVLTIDGTTLIPCSLFLEVFEVQKDGNEGKMVRIPLSEDSTDSFNESQIEVSLPLSSMSGFDTSLEWCGRLVYGQNETTASFVIQKNTAERITQGILENMKWWLPLVISLTVLFLIVLGIVIVCCCRRRAQKNEQKDAEMNESAQLSVENEKEDVVSDNKIGENSIPILLSSGSIIENEKKEPEQSDDLIDLKEDIIITGDRTTKKENIPWTHPGDDTVEMFVGVSDRKRDGKDEKEELEDVMERPHKKNKRKKKTTAEKVKKEEEVEIQRREEEDGVGGEDDGNVEAKKKRKKKKKGVEGENDHLLIVDGENKDTLNEVDMTEEKERDEVDGELEVKKKKTKKKKKQEEIVEEENMRTEEGEEIDETRIKDEMTAIDASGNVEEGERPKRKKKKKKVEMEMEMKEKEELGGETEIAEMGGEEAHHEEEAITKLKKTKKGKKKRKEESEEQKEDDI</sequence>
<evidence type="ECO:0000256" key="2">
    <source>
        <dbReference type="SAM" id="Phobius"/>
    </source>
</evidence>
<evidence type="ECO:0000313" key="3">
    <source>
        <dbReference type="EMBL" id="KAK2942910.1"/>
    </source>
</evidence>
<accession>A0ABQ9WY32</accession>
<organism evidence="3 4">
    <name type="scientific">Blattamonas nauphoetae</name>
    <dbReference type="NCBI Taxonomy" id="2049346"/>
    <lineage>
        <taxon>Eukaryota</taxon>
        <taxon>Metamonada</taxon>
        <taxon>Preaxostyla</taxon>
        <taxon>Oxymonadida</taxon>
        <taxon>Blattamonas</taxon>
    </lineage>
</organism>
<comment type="caution">
    <text evidence="3">The sequence shown here is derived from an EMBL/GenBank/DDBJ whole genome shotgun (WGS) entry which is preliminary data.</text>
</comment>
<feature type="region of interest" description="Disordered" evidence="1">
    <location>
        <begin position="428"/>
        <end position="658"/>
    </location>
</feature>
<keyword evidence="2" id="KW-1133">Transmembrane helix</keyword>
<feature type="compositionally biased region" description="Acidic residues" evidence="1">
    <location>
        <begin position="477"/>
        <end position="487"/>
    </location>
</feature>
<evidence type="ECO:0000256" key="1">
    <source>
        <dbReference type="SAM" id="MobiDB-lite"/>
    </source>
</evidence>
<keyword evidence="2" id="KW-0812">Transmembrane</keyword>
<keyword evidence="4" id="KW-1185">Reference proteome</keyword>
<feature type="transmembrane region" description="Helical" evidence="2">
    <location>
        <begin position="304"/>
        <end position="328"/>
    </location>
</feature>
<feature type="compositionally biased region" description="Basic and acidic residues" evidence="1">
    <location>
        <begin position="500"/>
        <end position="531"/>
    </location>
</feature>
<proteinExistence type="predicted"/>
<reference evidence="3 4" key="1">
    <citation type="journal article" date="2022" name="bioRxiv">
        <title>Genomics of Preaxostyla Flagellates Illuminates Evolutionary Transitions and the Path Towards Mitochondrial Loss.</title>
        <authorList>
            <person name="Novak L.V.F."/>
            <person name="Treitli S.C."/>
            <person name="Pyrih J."/>
            <person name="Halakuc P."/>
            <person name="Pipaliya S.V."/>
            <person name="Vacek V."/>
            <person name="Brzon O."/>
            <person name="Soukal P."/>
            <person name="Eme L."/>
            <person name="Dacks J.B."/>
            <person name="Karnkowska A."/>
            <person name="Elias M."/>
            <person name="Hampl V."/>
        </authorList>
    </citation>
    <scope>NUCLEOTIDE SEQUENCE [LARGE SCALE GENOMIC DNA]</scope>
    <source>
        <strain evidence="3">NAU3</strain>
        <tissue evidence="3">Gut</tissue>
    </source>
</reference>
<gene>
    <name evidence="3" type="ORF">BLNAU_22169</name>
</gene>
<dbReference type="Proteomes" id="UP001281761">
    <property type="component" value="Unassembled WGS sequence"/>
</dbReference>
<feature type="compositionally biased region" description="Basic residues" evidence="1">
    <location>
        <begin position="448"/>
        <end position="457"/>
    </location>
</feature>
<evidence type="ECO:0000313" key="4">
    <source>
        <dbReference type="Proteomes" id="UP001281761"/>
    </source>
</evidence>
<feature type="compositionally biased region" description="Basic residues" evidence="1">
    <location>
        <begin position="635"/>
        <end position="646"/>
    </location>
</feature>
<dbReference type="EMBL" id="JARBJD010000374">
    <property type="protein sequence ID" value="KAK2942910.1"/>
    <property type="molecule type" value="Genomic_DNA"/>
</dbReference>
<feature type="compositionally biased region" description="Basic and acidic residues" evidence="1">
    <location>
        <begin position="458"/>
        <end position="476"/>
    </location>
</feature>
<name>A0ABQ9WY32_9EUKA</name>
<feature type="compositionally biased region" description="Basic and acidic residues" evidence="1">
    <location>
        <begin position="549"/>
        <end position="562"/>
    </location>
</feature>
<feature type="compositionally biased region" description="Basic and acidic residues" evidence="1">
    <location>
        <begin position="600"/>
        <end position="612"/>
    </location>
</feature>